<feature type="domain" description="Phage tail collar" evidence="2">
    <location>
        <begin position="139"/>
        <end position="195"/>
    </location>
</feature>
<dbReference type="Pfam" id="PF07484">
    <property type="entry name" value="Collar"/>
    <property type="match status" value="1"/>
</dbReference>
<proteinExistence type="predicted"/>
<dbReference type="AlphaFoldDB" id="A0ABD5RF72"/>
<dbReference type="RefSeq" id="WP_227231275.1">
    <property type="nucleotide sequence ID" value="NZ_JAJCVJ010000003.1"/>
</dbReference>
<protein>
    <submittedName>
        <fullName evidence="4">Phage tail protein</fullName>
    </submittedName>
</protein>
<evidence type="ECO:0000256" key="1">
    <source>
        <dbReference type="SAM" id="MobiDB-lite"/>
    </source>
</evidence>
<name>A0ABD5RF72_9EURY</name>
<dbReference type="InterPro" id="IPR054209">
    <property type="entry name" value="DUF6916"/>
</dbReference>
<keyword evidence="5" id="KW-1185">Reference proteome</keyword>
<evidence type="ECO:0000259" key="2">
    <source>
        <dbReference type="Pfam" id="PF07484"/>
    </source>
</evidence>
<dbReference type="Gene3D" id="3.90.1340.10">
    <property type="entry name" value="Phage tail collar domain"/>
    <property type="match status" value="1"/>
</dbReference>
<reference evidence="4 5" key="1">
    <citation type="journal article" date="2019" name="Int. J. Syst. Evol. Microbiol.">
        <title>The Global Catalogue of Microorganisms (GCM) 10K type strain sequencing project: providing services to taxonomists for standard genome sequencing and annotation.</title>
        <authorList>
            <consortium name="The Broad Institute Genomics Platform"/>
            <consortium name="The Broad Institute Genome Sequencing Center for Infectious Disease"/>
            <person name="Wu L."/>
            <person name="Ma J."/>
        </authorList>
    </citation>
    <scope>NUCLEOTIDE SEQUENCE [LARGE SCALE GENOMIC DNA]</scope>
    <source>
        <strain evidence="4 5">CGMCC 1.12237</strain>
    </source>
</reference>
<dbReference type="InterPro" id="IPR011083">
    <property type="entry name" value="Phage_tail_collar_dom"/>
</dbReference>
<accession>A0ABD5RF72</accession>
<dbReference type="Proteomes" id="UP001596201">
    <property type="component" value="Unassembled WGS sequence"/>
</dbReference>
<evidence type="ECO:0000313" key="4">
    <source>
        <dbReference type="EMBL" id="MFC5368704.1"/>
    </source>
</evidence>
<dbReference type="InterPro" id="IPR037053">
    <property type="entry name" value="Phage_tail_collar_dom_sf"/>
</dbReference>
<sequence length="312" mass="32597">MTDIVDAPSLSTLTEYEGETFDVESDAGVGLRLDEVDRRRVGDDWEAFSLWFSSDDESVLPQGHYRFAAPDGEEFDVTVAPTHSATAAPETHTYEAVFDRPAPDGETPDVSAALAAGHHLPAAGVEPQSATVAGDEYVGQVILFGGARTIQGFYECDGALVSIQQLSALYSLIGTKYGGDGTSTFGLPNLSGRVPMHRSSQHGIGSAVGSAETRLAIDNVPVHSHGATNLSVPVSDVSGSEPDPDGNVLTTDPHGGGRGAKTIYTPENEMSGSMVVAGETDQVGMGAAFNNVQPSLAMNYEMCVTGIYPGTN</sequence>
<dbReference type="Pfam" id="PF21880">
    <property type="entry name" value="DUF6916"/>
    <property type="match status" value="1"/>
</dbReference>
<dbReference type="SUPFAM" id="SSF88874">
    <property type="entry name" value="Receptor-binding domain of short tail fibre protein gp12"/>
    <property type="match status" value="1"/>
</dbReference>
<evidence type="ECO:0000313" key="5">
    <source>
        <dbReference type="Proteomes" id="UP001596201"/>
    </source>
</evidence>
<dbReference type="EMBL" id="JBHSKX010000004">
    <property type="protein sequence ID" value="MFC5368704.1"/>
    <property type="molecule type" value="Genomic_DNA"/>
</dbReference>
<organism evidence="4 5">
    <name type="scientific">Salinirubrum litoreum</name>
    <dbReference type="NCBI Taxonomy" id="1126234"/>
    <lineage>
        <taxon>Archaea</taxon>
        <taxon>Methanobacteriati</taxon>
        <taxon>Methanobacteriota</taxon>
        <taxon>Stenosarchaea group</taxon>
        <taxon>Halobacteria</taxon>
        <taxon>Halobacteriales</taxon>
        <taxon>Haloferacaceae</taxon>
        <taxon>Salinirubrum</taxon>
    </lineage>
</organism>
<evidence type="ECO:0000259" key="3">
    <source>
        <dbReference type="Pfam" id="PF21880"/>
    </source>
</evidence>
<feature type="domain" description="DUF6916" evidence="3">
    <location>
        <begin position="9"/>
        <end position="98"/>
    </location>
</feature>
<feature type="region of interest" description="Disordered" evidence="1">
    <location>
        <begin position="234"/>
        <end position="265"/>
    </location>
</feature>
<comment type="caution">
    <text evidence="4">The sequence shown here is derived from an EMBL/GenBank/DDBJ whole genome shotgun (WGS) entry which is preliminary data.</text>
</comment>
<gene>
    <name evidence="4" type="ORF">ACFPJ5_17415</name>
</gene>